<dbReference type="PANTHER" id="PTHR43289:SF6">
    <property type="entry name" value="SERINE_THREONINE-PROTEIN KINASE NEKL-3"/>
    <property type="match status" value="1"/>
</dbReference>
<evidence type="ECO:0000256" key="7">
    <source>
        <dbReference type="PROSITE-ProRule" id="PRU10141"/>
    </source>
</evidence>
<dbReference type="InterPro" id="IPR008271">
    <property type="entry name" value="Ser/Thr_kinase_AS"/>
</dbReference>
<dbReference type="Proteomes" id="UP000467379">
    <property type="component" value="Chromosome"/>
</dbReference>
<organism evidence="9 10">
    <name type="scientific">Mycobacterium branderi</name>
    <dbReference type="NCBI Taxonomy" id="43348"/>
    <lineage>
        <taxon>Bacteria</taxon>
        <taxon>Bacillati</taxon>
        <taxon>Actinomycetota</taxon>
        <taxon>Actinomycetes</taxon>
        <taxon>Mycobacteriales</taxon>
        <taxon>Mycobacteriaceae</taxon>
        <taxon>Mycobacterium</taxon>
    </lineage>
</organism>
<keyword evidence="6 7" id="KW-0067">ATP-binding</keyword>
<dbReference type="Gene3D" id="3.30.200.20">
    <property type="entry name" value="Phosphorylase Kinase, domain 1"/>
    <property type="match status" value="1"/>
</dbReference>
<evidence type="ECO:0000313" key="10">
    <source>
        <dbReference type="Proteomes" id="UP000467379"/>
    </source>
</evidence>
<dbReference type="EMBL" id="AP022606">
    <property type="protein sequence ID" value="BBZ12440.1"/>
    <property type="molecule type" value="Genomic_DNA"/>
</dbReference>
<dbReference type="InterPro" id="IPR017441">
    <property type="entry name" value="Protein_kinase_ATP_BS"/>
</dbReference>
<evidence type="ECO:0000256" key="2">
    <source>
        <dbReference type="ARBA" id="ARBA00022527"/>
    </source>
</evidence>
<dbReference type="PROSITE" id="PS00107">
    <property type="entry name" value="PROTEIN_KINASE_ATP"/>
    <property type="match status" value="1"/>
</dbReference>
<dbReference type="PROSITE" id="PS50011">
    <property type="entry name" value="PROTEIN_KINASE_DOM"/>
    <property type="match status" value="1"/>
</dbReference>
<keyword evidence="5 9" id="KW-0418">Kinase</keyword>
<keyword evidence="10" id="KW-1185">Reference proteome</keyword>
<protein>
    <recommendedName>
        <fullName evidence="1">non-specific serine/threonine protein kinase</fullName>
        <ecNumber evidence="1">2.7.11.1</ecNumber>
    </recommendedName>
</protein>
<feature type="domain" description="Protein kinase" evidence="8">
    <location>
        <begin position="29"/>
        <end position="280"/>
    </location>
</feature>
<sequence length="284" mass="31426">MQRFRPTAPHETIAGTYAVGMVDAAIDGYVIDREVGRGGHATVYRAHARSHPERTVALKVLGQDHRGSAEQARLNREFGFAHRLRHPHIVTMYERGPFWLAMQFVDGGKSTQLRRVEDRLTALAQIADALDYMHRQGIVHSDVKPANILVAKDFSHSGACLIDFSVAHAVVDDVFRRPKELQASLPYVAPEMLRGHAPTAATDEYALACCAVELLTGAPPFVADNSEELVKAHLRGIPPRTSCRVDWGSRAFDTVVARAMARDPEVRYQSCAEFVEHITRVVAA</sequence>
<evidence type="ECO:0000256" key="6">
    <source>
        <dbReference type="ARBA" id="ARBA00022840"/>
    </source>
</evidence>
<evidence type="ECO:0000256" key="3">
    <source>
        <dbReference type="ARBA" id="ARBA00022679"/>
    </source>
</evidence>
<dbReference type="Gene3D" id="1.10.510.10">
    <property type="entry name" value="Transferase(Phosphotransferase) domain 1"/>
    <property type="match status" value="1"/>
</dbReference>
<dbReference type="CDD" id="cd14014">
    <property type="entry name" value="STKc_PknB_like"/>
    <property type="match status" value="1"/>
</dbReference>
<dbReference type="InterPro" id="IPR011009">
    <property type="entry name" value="Kinase-like_dom_sf"/>
</dbReference>
<keyword evidence="2" id="KW-0723">Serine/threonine-protein kinase</keyword>
<dbReference type="InterPro" id="IPR000719">
    <property type="entry name" value="Prot_kinase_dom"/>
</dbReference>
<dbReference type="SMART" id="SM00220">
    <property type="entry name" value="S_TKc"/>
    <property type="match status" value="1"/>
</dbReference>
<evidence type="ECO:0000256" key="5">
    <source>
        <dbReference type="ARBA" id="ARBA00022777"/>
    </source>
</evidence>
<evidence type="ECO:0000256" key="4">
    <source>
        <dbReference type="ARBA" id="ARBA00022741"/>
    </source>
</evidence>
<feature type="binding site" evidence="7">
    <location>
        <position position="59"/>
    </location>
    <ligand>
        <name>ATP</name>
        <dbReference type="ChEBI" id="CHEBI:30616"/>
    </ligand>
</feature>
<name>A0ABM7KN22_9MYCO</name>
<dbReference type="EC" id="2.7.11.1" evidence="1"/>
<evidence type="ECO:0000313" key="9">
    <source>
        <dbReference type="EMBL" id="BBZ12440.1"/>
    </source>
</evidence>
<reference evidence="9 10" key="1">
    <citation type="journal article" date="2019" name="Emerg. Microbes Infect.">
        <title>Comprehensive subspecies identification of 175 nontuberculous mycobacteria species based on 7547 genomic profiles.</title>
        <authorList>
            <person name="Matsumoto Y."/>
            <person name="Kinjo T."/>
            <person name="Motooka D."/>
            <person name="Nabeya D."/>
            <person name="Jung N."/>
            <person name="Uechi K."/>
            <person name="Horii T."/>
            <person name="Iida T."/>
            <person name="Fujita J."/>
            <person name="Nakamura S."/>
        </authorList>
    </citation>
    <scope>NUCLEOTIDE SEQUENCE [LARGE SCALE GENOMIC DNA]</scope>
    <source>
        <strain evidence="9 10">JCM 12687</strain>
    </source>
</reference>
<dbReference type="SUPFAM" id="SSF56112">
    <property type="entry name" value="Protein kinase-like (PK-like)"/>
    <property type="match status" value="1"/>
</dbReference>
<dbReference type="GO" id="GO:0016301">
    <property type="term" value="F:kinase activity"/>
    <property type="evidence" value="ECO:0007669"/>
    <property type="project" value="UniProtKB-KW"/>
</dbReference>
<gene>
    <name evidence="9" type="ORF">MBRA_26350</name>
</gene>
<keyword evidence="4 7" id="KW-0547">Nucleotide-binding</keyword>
<dbReference type="PROSITE" id="PS00108">
    <property type="entry name" value="PROTEIN_KINASE_ST"/>
    <property type="match status" value="1"/>
</dbReference>
<evidence type="ECO:0000256" key="1">
    <source>
        <dbReference type="ARBA" id="ARBA00012513"/>
    </source>
</evidence>
<accession>A0ABM7KN22</accession>
<dbReference type="PANTHER" id="PTHR43289">
    <property type="entry name" value="MITOGEN-ACTIVATED PROTEIN KINASE KINASE KINASE 20-RELATED"/>
    <property type="match status" value="1"/>
</dbReference>
<evidence type="ECO:0000259" key="8">
    <source>
        <dbReference type="PROSITE" id="PS50011"/>
    </source>
</evidence>
<keyword evidence="3" id="KW-0808">Transferase</keyword>
<proteinExistence type="predicted"/>
<dbReference type="Pfam" id="PF00069">
    <property type="entry name" value="Pkinase"/>
    <property type="match status" value="1"/>
</dbReference>